<feature type="domain" description="DUF5643" evidence="2">
    <location>
        <begin position="223"/>
        <end position="324"/>
    </location>
</feature>
<keyword evidence="4" id="KW-1185">Reference proteome</keyword>
<name>A0A3G3JZH6_9BACL</name>
<dbReference type="Gene3D" id="2.60.40.1630">
    <property type="entry name" value="bacillus anthracis domain"/>
    <property type="match status" value="1"/>
</dbReference>
<dbReference type="AlphaFoldDB" id="A0A3G3JZH6"/>
<keyword evidence="1" id="KW-1133">Transmembrane helix</keyword>
<dbReference type="KEGG" id="coh:EAV92_12295"/>
<evidence type="ECO:0000256" key="1">
    <source>
        <dbReference type="SAM" id="Phobius"/>
    </source>
</evidence>
<sequence length="445" mass="49434">MSYIDPEIALRRQSTNQSETLPSLVALRIEQTLQALPDSKTMQRRKALRKWTLSAASVCIVLGGLFAFVAGAGSDVQSELRSIPVVGSLIPDSKTKPLQQASDQGIDFQIMDVIYDGHVLRIDYEIDSDRDLSGKNLEVNMKIDGVAIEKIVHDKGGNQPPVIVDGEQVTSRRSRGILTTSFAAYRPSSFRMDLEVTRIGSQDGKWVISRNIAKTDRIIVIESGKRVENGLFSLELGRFALSPLTSEFSYKMTPKDPDMDQMMVGFDVVGDKGQIYSYNSETVGGGLPASSGFRSDMFSPLRSGTRYLTIRPFHYVYGDSGLPDPNAISRVPMDGIPSEREPIVLPQGKAGRVFVTKIEYFEDQTVIHFKTEGSNPNQQSQYFWVERENGTMPDILGRPVPNIHQEEQMLVIAPVPADAKLVFATAPVVPITYDPDMQFRLEIPR</sequence>
<evidence type="ECO:0000313" key="3">
    <source>
        <dbReference type="EMBL" id="AYQ73277.1"/>
    </source>
</evidence>
<dbReference type="InterPro" id="IPR040680">
    <property type="entry name" value="DUF5643"/>
</dbReference>
<dbReference type="EMBL" id="CP033433">
    <property type="protein sequence ID" value="AYQ73277.1"/>
    <property type="molecule type" value="Genomic_DNA"/>
</dbReference>
<evidence type="ECO:0000259" key="2">
    <source>
        <dbReference type="Pfam" id="PF18705"/>
    </source>
</evidence>
<organism evidence="3 4">
    <name type="scientific">Cohnella candidum</name>
    <dbReference type="NCBI Taxonomy" id="2674991"/>
    <lineage>
        <taxon>Bacteria</taxon>
        <taxon>Bacillati</taxon>
        <taxon>Bacillota</taxon>
        <taxon>Bacilli</taxon>
        <taxon>Bacillales</taxon>
        <taxon>Paenibacillaceae</taxon>
        <taxon>Cohnella</taxon>
    </lineage>
</organism>
<evidence type="ECO:0000313" key="4">
    <source>
        <dbReference type="Proteomes" id="UP000269097"/>
    </source>
</evidence>
<accession>A0A3G3JZH6</accession>
<gene>
    <name evidence="3" type="ORF">EAV92_12295</name>
</gene>
<protein>
    <submittedName>
        <fullName evidence="3">DUF4179 domain-containing protein</fullName>
    </submittedName>
</protein>
<keyword evidence="1" id="KW-0472">Membrane</keyword>
<dbReference type="RefSeq" id="WP_123041359.1">
    <property type="nucleotide sequence ID" value="NZ_CP033433.1"/>
</dbReference>
<keyword evidence="1" id="KW-0812">Transmembrane</keyword>
<reference evidence="3 4" key="1">
    <citation type="submission" date="2018-10" db="EMBL/GenBank/DDBJ databases">
        <title>Genome Sequence of Cohnella sp.</title>
        <authorList>
            <person name="Srinivasan S."/>
            <person name="Kim M.K."/>
        </authorList>
    </citation>
    <scope>NUCLEOTIDE SEQUENCE [LARGE SCALE GENOMIC DNA]</scope>
    <source>
        <strain evidence="3 4">18JY8-7</strain>
    </source>
</reference>
<proteinExistence type="predicted"/>
<dbReference type="Pfam" id="PF18705">
    <property type="entry name" value="DUF5643"/>
    <property type="match status" value="1"/>
</dbReference>
<feature type="transmembrane region" description="Helical" evidence="1">
    <location>
        <begin position="51"/>
        <end position="73"/>
    </location>
</feature>
<dbReference type="Proteomes" id="UP000269097">
    <property type="component" value="Chromosome"/>
</dbReference>